<name>A0A0F9NDZ6_9ZZZZ</name>
<proteinExistence type="predicted"/>
<dbReference type="EMBL" id="LAZR01003638">
    <property type="protein sequence ID" value="KKN16199.1"/>
    <property type="molecule type" value="Genomic_DNA"/>
</dbReference>
<organism evidence="1">
    <name type="scientific">marine sediment metagenome</name>
    <dbReference type="NCBI Taxonomy" id="412755"/>
    <lineage>
        <taxon>unclassified sequences</taxon>
        <taxon>metagenomes</taxon>
        <taxon>ecological metagenomes</taxon>
    </lineage>
</organism>
<dbReference type="AlphaFoldDB" id="A0A0F9NDZ6"/>
<accession>A0A0F9NDZ6</accession>
<gene>
    <name evidence="1" type="ORF">LCGC14_0978300</name>
</gene>
<sequence length="89" mass="9882">MQSSLALIHINPYALICMFKCVRGASKLLRVRRFVLIAELAVPRPEKGRLPLRNLRRDKSISLDNSPSGTPTMALLKYASDSGKIAECL</sequence>
<comment type="caution">
    <text evidence="1">The sequence shown here is derived from an EMBL/GenBank/DDBJ whole genome shotgun (WGS) entry which is preliminary data.</text>
</comment>
<reference evidence="1" key="1">
    <citation type="journal article" date="2015" name="Nature">
        <title>Complex archaea that bridge the gap between prokaryotes and eukaryotes.</title>
        <authorList>
            <person name="Spang A."/>
            <person name="Saw J.H."/>
            <person name="Jorgensen S.L."/>
            <person name="Zaremba-Niedzwiedzka K."/>
            <person name="Martijn J."/>
            <person name="Lind A.E."/>
            <person name="van Eijk R."/>
            <person name="Schleper C."/>
            <person name="Guy L."/>
            <person name="Ettema T.J."/>
        </authorList>
    </citation>
    <scope>NUCLEOTIDE SEQUENCE</scope>
</reference>
<evidence type="ECO:0000313" key="1">
    <source>
        <dbReference type="EMBL" id="KKN16199.1"/>
    </source>
</evidence>
<protein>
    <submittedName>
        <fullName evidence="1">Uncharacterized protein</fullName>
    </submittedName>
</protein>